<sequence>MTYENDEQERAWTETSAMVSPALLGAAAGLILGEVMHANARRGIAIGLAALGVAALMPLTVAGIVNKVNGPRTKRGVQRRLRGIRDAGDGFVEDSLSETGVV</sequence>
<feature type="transmembrane region" description="Helical" evidence="1">
    <location>
        <begin position="44"/>
        <end position="65"/>
    </location>
</feature>
<dbReference type="Proteomes" id="UP001374893">
    <property type="component" value="Chromosome"/>
</dbReference>
<name>A0ABM7RE53_9BACT</name>
<reference evidence="2 3" key="1">
    <citation type="submission" date="2021-06" db="EMBL/GenBank/DDBJ databases">
        <title>Complete genome of Haloferula helveola possessing various polysaccharide degrading enzymes.</title>
        <authorList>
            <person name="Takami H."/>
            <person name="Huang C."/>
            <person name="Hamasaki K."/>
        </authorList>
    </citation>
    <scope>NUCLEOTIDE SEQUENCE [LARGE SCALE GENOMIC DNA]</scope>
    <source>
        <strain evidence="2 3">CN-1</strain>
    </source>
</reference>
<organism evidence="2 3">
    <name type="scientific">Haloferula helveola</name>
    <dbReference type="NCBI Taxonomy" id="490095"/>
    <lineage>
        <taxon>Bacteria</taxon>
        <taxon>Pseudomonadati</taxon>
        <taxon>Verrucomicrobiota</taxon>
        <taxon>Verrucomicrobiia</taxon>
        <taxon>Verrucomicrobiales</taxon>
        <taxon>Verrucomicrobiaceae</taxon>
        <taxon>Haloferula</taxon>
    </lineage>
</organism>
<proteinExistence type="predicted"/>
<keyword evidence="1" id="KW-0472">Membrane</keyword>
<dbReference type="RefSeq" id="WP_338689891.1">
    <property type="nucleotide sequence ID" value="NZ_AP024702.1"/>
</dbReference>
<keyword evidence="3" id="KW-1185">Reference proteome</keyword>
<accession>A0ABM7RE53</accession>
<protein>
    <submittedName>
        <fullName evidence="2">Uncharacterized protein</fullName>
    </submittedName>
</protein>
<evidence type="ECO:0000313" key="3">
    <source>
        <dbReference type="Proteomes" id="UP001374893"/>
    </source>
</evidence>
<evidence type="ECO:0000256" key="1">
    <source>
        <dbReference type="SAM" id="Phobius"/>
    </source>
</evidence>
<keyword evidence="1" id="KW-1133">Transmembrane helix</keyword>
<keyword evidence="1" id="KW-0812">Transmembrane</keyword>
<dbReference type="EMBL" id="AP024702">
    <property type="protein sequence ID" value="BCX47616.1"/>
    <property type="molecule type" value="Genomic_DNA"/>
</dbReference>
<feature type="transmembrane region" description="Helical" evidence="1">
    <location>
        <begin position="12"/>
        <end position="32"/>
    </location>
</feature>
<gene>
    <name evidence="2" type="ORF">HAHE_15240</name>
</gene>
<evidence type="ECO:0000313" key="2">
    <source>
        <dbReference type="EMBL" id="BCX47616.1"/>
    </source>
</evidence>